<sequence>MAATTALADSQFKCRGTKCQPDVTNPSTAFAWERLELNNSVLVILDMQEGLYSMARDWDATLYRDSMLAHSALGKAFPSLPVIMTTSAETGPNGPLPQEILDMYPSAPLIKRNGEVDAWDNEEFRNAIIETNRTQIIIAGIVTDVCTCTAFLARSLRAEGYSVWANLEASGTTTKEIRDISNDQMMRAGVNVVSLFAIVCDLMRDWRNTPGAKELFPWLDQYLPAYGMIARAHRAAVTSGEILPGEDALPS</sequence>
<dbReference type="Proteomes" id="UP001305647">
    <property type="component" value="Unassembled WGS sequence"/>
</dbReference>
<keyword evidence="3" id="KW-0378">Hydrolase</keyword>
<feature type="domain" description="Isochorismatase-like" evidence="2">
    <location>
        <begin position="40"/>
        <end position="194"/>
    </location>
</feature>
<reference evidence="3" key="1">
    <citation type="journal article" date="2023" name="Mol. Phylogenet. Evol.">
        <title>Genome-scale phylogeny and comparative genomics of the fungal order Sordariales.</title>
        <authorList>
            <person name="Hensen N."/>
            <person name="Bonometti L."/>
            <person name="Westerberg I."/>
            <person name="Brannstrom I.O."/>
            <person name="Guillou S."/>
            <person name="Cros-Aarteil S."/>
            <person name="Calhoun S."/>
            <person name="Haridas S."/>
            <person name="Kuo A."/>
            <person name="Mondo S."/>
            <person name="Pangilinan J."/>
            <person name="Riley R."/>
            <person name="LaButti K."/>
            <person name="Andreopoulos B."/>
            <person name="Lipzen A."/>
            <person name="Chen C."/>
            <person name="Yan M."/>
            <person name="Daum C."/>
            <person name="Ng V."/>
            <person name="Clum A."/>
            <person name="Steindorff A."/>
            <person name="Ohm R.A."/>
            <person name="Martin F."/>
            <person name="Silar P."/>
            <person name="Natvig D.O."/>
            <person name="Lalanne C."/>
            <person name="Gautier V."/>
            <person name="Ament-Velasquez S.L."/>
            <person name="Kruys A."/>
            <person name="Hutchinson M.I."/>
            <person name="Powell A.J."/>
            <person name="Barry K."/>
            <person name="Miller A.N."/>
            <person name="Grigoriev I.V."/>
            <person name="Debuchy R."/>
            <person name="Gladieux P."/>
            <person name="Hiltunen Thoren M."/>
            <person name="Johannesson H."/>
        </authorList>
    </citation>
    <scope>NUCLEOTIDE SEQUENCE</scope>
    <source>
        <strain evidence="3">CBS 757.83</strain>
    </source>
</reference>
<dbReference type="Pfam" id="PF00857">
    <property type="entry name" value="Isochorismatase"/>
    <property type="match status" value="1"/>
</dbReference>
<dbReference type="InterPro" id="IPR036380">
    <property type="entry name" value="Isochorismatase-like_sf"/>
</dbReference>
<proteinExistence type="inferred from homology"/>
<accession>A0AAN6Q9G2</accession>
<evidence type="ECO:0000259" key="2">
    <source>
        <dbReference type="Pfam" id="PF00857"/>
    </source>
</evidence>
<dbReference type="PANTHER" id="PTHR43559:SF3">
    <property type="entry name" value="HYDROLASE YCAC-RELATED"/>
    <property type="match status" value="1"/>
</dbReference>
<dbReference type="Gene3D" id="3.40.50.850">
    <property type="entry name" value="Isochorismatase-like"/>
    <property type="match status" value="1"/>
</dbReference>
<gene>
    <name evidence="3" type="ORF">N658DRAFT_414324</name>
</gene>
<dbReference type="GO" id="GO:0016787">
    <property type="term" value="F:hydrolase activity"/>
    <property type="evidence" value="ECO:0007669"/>
    <property type="project" value="UniProtKB-KW"/>
</dbReference>
<protein>
    <submittedName>
        <fullName evidence="3">Isochorismatase hydrolase</fullName>
    </submittedName>
</protein>
<keyword evidence="4" id="KW-1185">Reference proteome</keyword>
<dbReference type="AlphaFoldDB" id="A0AAN6Q9G2"/>
<comment type="caution">
    <text evidence="3">The sequence shown here is derived from an EMBL/GenBank/DDBJ whole genome shotgun (WGS) entry which is preliminary data.</text>
</comment>
<dbReference type="PANTHER" id="PTHR43559">
    <property type="entry name" value="HYDROLASE YCAC-RELATED"/>
    <property type="match status" value="1"/>
</dbReference>
<evidence type="ECO:0000313" key="3">
    <source>
        <dbReference type="EMBL" id="KAK4106038.1"/>
    </source>
</evidence>
<evidence type="ECO:0000256" key="1">
    <source>
        <dbReference type="ARBA" id="ARBA00006336"/>
    </source>
</evidence>
<evidence type="ECO:0000313" key="4">
    <source>
        <dbReference type="Proteomes" id="UP001305647"/>
    </source>
</evidence>
<reference evidence="3" key="2">
    <citation type="submission" date="2023-05" db="EMBL/GenBank/DDBJ databases">
        <authorList>
            <consortium name="Lawrence Berkeley National Laboratory"/>
            <person name="Steindorff A."/>
            <person name="Hensen N."/>
            <person name="Bonometti L."/>
            <person name="Westerberg I."/>
            <person name="Brannstrom I.O."/>
            <person name="Guillou S."/>
            <person name="Cros-Aarteil S."/>
            <person name="Calhoun S."/>
            <person name="Haridas S."/>
            <person name="Kuo A."/>
            <person name="Mondo S."/>
            <person name="Pangilinan J."/>
            <person name="Riley R."/>
            <person name="Labutti K."/>
            <person name="Andreopoulos B."/>
            <person name="Lipzen A."/>
            <person name="Chen C."/>
            <person name="Yanf M."/>
            <person name="Daum C."/>
            <person name="Ng V."/>
            <person name="Clum A."/>
            <person name="Ohm R."/>
            <person name="Martin F."/>
            <person name="Silar P."/>
            <person name="Natvig D."/>
            <person name="Lalanne C."/>
            <person name="Gautier V."/>
            <person name="Ament-Velasquez S.L."/>
            <person name="Kruys A."/>
            <person name="Hutchinson M.I."/>
            <person name="Powell A.J."/>
            <person name="Barry K."/>
            <person name="Miller A.N."/>
            <person name="Grigoriev I.V."/>
            <person name="Debuchy R."/>
            <person name="Gladieux P."/>
            <person name="Thoren M.H."/>
            <person name="Johannesson H."/>
        </authorList>
    </citation>
    <scope>NUCLEOTIDE SEQUENCE</scope>
    <source>
        <strain evidence="3">CBS 757.83</strain>
    </source>
</reference>
<dbReference type="InterPro" id="IPR053152">
    <property type="entry name" value="Hydrolase_YcaC-like"/>
</dbReference>
<name>A0AAN6Q9G2_9PEZI</name>
<dbReference type="EMBL" id="MU863624">
    <property type="protein sequence ID" value="KAK4106038.1"/>
    <property type="molecule type" value="Genomic_DNA"/>
</dbReference>
<dbReference type="SUPFAM" id="SSF52499">
    <property type="entry name" value="Isochorismatase-like hydrolases"/>
    <property type="match status" value="1"/>
</dbReference>
<comment type="similarity">
    <text evidence="1">Belongs to the isochorismatase family.</text>
</comment>
<dbReference type="InterPro" id="IPR000868">
    <property type="entry name" value="Isochorismatase-like_dom"/>
</dbReference>
<organism evidence="3 4">
    <name type="scientific">Parathielavia hyrcaniae</name>
    <dbReference type="NCBI Taxonomy" id="113614"/>
    <lineage>
        <taxon>Eukaryota</taxon>
        <taxon>Fungi</taxon>
        <taxon>Dikarya</taxon>
        <taxon>Ascomycota</taxon>
        <taxon>Pezizomycotina</taxon>
        <taxon>Sordariomycetes</taxon>
        <taxon>Sordariomycetidae</taxon>
        <taxon>Sordariales</taxon>
        <taxon>Chaetomiaceae</taxon>
        <taxon>Parathielavia</taxon>
    </lineage>
</organism>